<evidence type="ECO:0000256" key="4">
    <source>
        <dbReference type="ARBA" id="ARBA00022679"/>
    </source>
</evidence>
<protein>
    <recommendedName>
        <fullName evidence="9">Bifunctional folate synthesis protein</fullName>
    </recommendedName>
    <domain>
        <recommendedName>
            <fullName evidence="9">Dihydroneopterin aldolase</fullName>
            <shortName evidence="9">DHNA</shortName>
            <ecNumber evidence="9">4.1.2.25</ecNumber>
        </recommendedName>
        <alternativeName>
            <fullName evidence="9">7,8-dihydroneopterin aldolase</fullName>
        </alternativeName>
    </domain>
    <domain>
        <recommendedName>
            <fullName evidence="9">2-amino-4-hydroxy-6-hydroxymethyldihydropteridine pyrophosphokinase</fullName>
            <ecNumber evidence="9">2.7.6.3</ecNumber>
        </recommendedName>
        <alternativeName>
            <fullName evidence="9">6-hydroxymethyl-7,8-dihydropterin pyrophosphokinase</fullName>
            <shortName evidence="9">PPPK</shortName>
        </alternativeName>
        <alternativeName>
            <fullName evidence="9">7,8-dihydro-6-hydroxymethylpterin pyrophosphokinase</fullName>
            <shortName evidence="9">HPPK</shortName>
        </alternativeName>
    </domain>
</protein>
<dbReference type="PANTHER" id="PTHR43071:SF1">
    <property type="entry name" value="2-AMINO-4-HYDROXY-6-HYDROXYMETHYLDIHYDROPTERIDINE PYROPHOSPHOKINASE"/>
    <property type="match status" value="1"/>
</dbReference>
<keyword evidence="7" id="KW-0067">ATP-binding</keyword>
<dbReference type="SMART" id="SM00905">
    <property type="entry name" value="FolB"/>
    <property type="match status" value="1"/>
</dbReference>
<dbReference type="RefSeq" id="WP_050739643.1">
    <property type="nucleotide sequence ID" value="NZ_LGYO01000015.1"/>
</dbReference>
<comment type="function">
    <text evidence="9">Catalyzes the conversion of 7,8-dihydroneopterin to 6-hydroxymethyl-7,8-dihydropterin.</text>
</comment>
<keyword evidence="12" id="KW-1185">Reference proteome</keyword>
<keyword evidence="9" id="KW-0456">Lyase</keyword>
<evidence type="ECO:0000256" key="1">
    <source>
        <dbReference type="ARBA" id="ARBA00000198"/>
    </source>
</evidence>
<keyword evidence="4" id="KW-0808">Transferase</keyword>
<feature type="domain" description="7,8-dihydro-6-hydroxymethylpterin-pyrophosphokinase" evidence="10">
    <location>
        <begin position="206"/>
        <end position="217"/>
    </location>
</feature>
<gene>
    <name evidence="11" type="ORF">AKG39_06875</name>
</gene>
<dbReference type="InterPro" id="IPR000550">
    <property type="entry name" value="Hppk"/>
</dbReference>
<evidence type="ECO:0000256" key="7">
    <source>
        <dbReference type="ARBA" id="ARBA00022840"/>
    </source>
</evidence>
<dbReference type="EMBL" id="LGYO01000015">
    <property type="protein sequence ID" value="KNZ42352.1"/>
    <property type="molecule type" value="Genomic_DNA"/>
</dbReference>
<dbReference type="OrthoDB" id="9808041at2"/>
<evidence type="ECO:0000256" key="8">
    <source>
        <dbReference type="ARBA" id="ARBA00022909"/>
    </source>
</evidence>
<dbReference type="Pfam" id="PF01288">
    <property type="entry name" value="HPPK"/>
    <property type="match status" value="1"/>
</dbReference>
<sequence length="274" mass="31286">MDNLYIKDLEVFAHHGVFPEEKTLGQKFLISVTLTLDMREAAITGDLTKSVHYGELAHALEKEFQKESYDLIETAGEMLTTYVLNHYPMVSKVTIMIKKPWAPILRSMDTVAIEITRQWHRAFIGFGANMGDKLENITTAIASIEATDGIVIVKQSTIIETEPWGYEDQDVFLNGVLEIKTFLPANELMTRLLSIEAELKRERSIHWGPRTLDLDIIFYDNCITDDVHVTLPHPRAHERGFVMEPMAEIAPYFIHPVLRKSMTDILKELNTNEA</sequence>
<dbReference type="PANTHER" id="PTHR43071">
    <property type="entry name" value="2-AMINO-4-HYDROXY-6-HYDROXYMETHYLDIHYDROPTERIDINE PYROPHOSPHOKINASE"/>
    <property type="match status" value="1"/>
</dbReference>
<evidence type="ECO:0000259" key="10">
    <source>
        <dbReference type="PROSITE" id="PS00794"/>
    </source>
</evidence>
<comment type="similarity">
    <text evidence="3">In the N-terminal section; belongs to the DHNA family.</text>
</comment>
<name>A0A0L6U209_9FIRM</name>
<dbReference type="InterPro" id="IPR006156">
    <property type="entry name" value="Dihydroneopterin_aldolase"/>
</dbReference>
<reference evidence="12" key="1">
    <citation type="submission" date="2015-07" db="EMBL/GenBank/DDBJ databases">
        <title>Draft genome sequence of Acetobacterium bakii DSM 8293, a potential psychrophilic chemical producer through syngas fermentation.</title>
        <authorList>
            <person name="Song Y."/>
            <person name="Hwang S."/>
            <person name="Cho B.-K."/>
        </authorList>
    </citation>
    <scope>NUCLEOTIDE SEQUENCE [LARGE SCALE GENOMIC DNA]</scope>
    <source>
        <strain evidence="12">DSM 8239</strain>
    </source>
</reference>
<dbReference type="UniPathway" id="UPA00077">
    <property type="reaction ID" value="UER00154"/>
</dbReference>
<dbReference type="GO" id="GO:0005524">
    <property type="term" value="F:ATP binding"/>
    <property type="evidence" value="ECO:0007669"/>
    <property type="project" value="UniProtKB-KW"/>
</dbReference>
<dbReference type="PROSITE" id="PS00794">
    <property type="entry name" value="HPPK"/>
    <property type="match status" value="1"/>
</dbReference>
<dbReference type="AlphaFoldDB" id="A0A0L6U209"/>
<dbReference type="EC" id="2.7.6.3" evidence="9"/>
<evidence type="ECO:0000313" key="12">
    <source>
        <dbReference type="Proteomes" id="UP000036873"/>
    </source>
</evidence>
<dbReference type="Proteomes" id="UP000036873">
    <property type="component" value="Unassembled WGS sequence"/>
</dbReference>
<evidence type="ECO:0000256" key="2">
    <source>
        <dbReference type="ARBA" id="ARBA00005051"/>
    </source>
</evidence>
<dbReference type="NCBIfam" id="TIGR00525">
    <property type="entry name" value="folB"/>
    <property type="match status" value="1"/>
</dbReference>
<dbReference type="PATRIC" id="fig|52689.4.peg.482"/>
<accession>A0A0L6U209</accession>
<keyword evidence="8 9" id="KW-0289">Folate biosynthesis</keyword>
<comment type="similarity">
    <text evidence="9">Belongs to the DHNA family.</text>
</comment>
<comment type="caution">
    <text evidence="11">The sequence shown here is derived from an EMBL/GenBank/DDBJ whole genome shotgun (WGS) entry which is preliminary data.</text>
</comment>
<dbReference type="GO" id="GO:0003848">
    <property type="term" value="F:2-amino-4-hydroxy-6-hydroxymethyldihydropteridine diphosphokinase activity"/>
    <property type="evidence" value="ECO:0007669"/>
    <property type="project" value="UniProtKB-EC"/>
</dbReference>
<evidence type="ECO:0000256" key="6">
    <source>
        <dbReference type="ARBA" id="ARBA00022777"/>
    </source>
</evidence>
<dbReference type="GO" id="GO:0016301">
    <property type="term" value="F:kinase activity"/>
    <property type="evidence" value="ECO:0007669"/>
    <property type="project" value="UniProtKB-KW"/>
</dbReference>
<comment type="catalytic activity">
    <reaction evidence="9">
        <text>7,8-dihydroneopterin = 6-hydroxymethyl-7,8-dihydropterin + glycolaldehyde</text>
        <dbReference type="Rhea" id="RHEA:10540"/>
        <dbReference type="ChEBI" id="CHEBI:17001"/>
        <dbReference type="ChEBI" id="CHEBI:17071"/>
        <dbReference type="ChEBI" id="CHEBI:44841"/>
        <dbReference type="EC" id="4.1.2.25"/>
    </reaction>
</comment>
<dbReference type="SUPFAM" id="SSF55083">
    <property type="entry name" value="6-hydroxymethyl-7,8-dihydropterin pyrophosphokinase, HPPK"/>
    <property type="match status" value="1"/>
</dbReference>
<dbReference type="NCBIfam" id="TIGR01498">
    <property type="entry name" value="folK"/>
    <property type="match status" value="1"/>
</dbReference>
<dbReference type="Pfam" id="PF02152">
    <property type="entry name" value="FolB"/>
    <property type="match status" value="1"/>
</dbReference>
<dbReference type="GO" id="GO:0004150">
    <property type="term" value="F:dihydroneopterin aldolase activity"/>
    <property type="evidence" value="ECO:0007669"/>
    <property type="project" value="UniProtKB-UniRule"/>
</dbReference>
<comment type="catalytic activity">
    <reaction evidence="1">
        <text>6-hydroxymethyl-7,8-dihydropterin + ATP = (7,8-dihydropterin-6-yl)methyl diphosphate + AMP + H(+)</text>
        <dbReference type="Rhea" id="RHEA:11412"/>
        <dbReference type="ChEBI" id="CHEBI:15378"/>
        <dbReference type="ChEBI" id="CHEBI:30616"/>
        <dbReference type="ChEBI" id="CHEBI:44841"/>
        <dbReference type="ChEBI" id="CHEBI:72950"/>
        <dbReference type="ChEBI" id="CHEBI:456215"/>
        <dbReference type="EC" id="2.7.6.3"/>
    </reaction>
</comment>
<dbReference type="InterPro" id="IPR035907">
    <property type="entry name" value="Hppk_sf"/>
</dbReference>
<dbReference type="CDD" id="cd00483">
    <property type="entry name" value="HPPK"/>
    <property type="match status" value="1"/>
</dbReference>
<comment type="pathway">
    <text evidence="9">Cofactor biosynthesis; tetrahydrofolate biosynthesis; 2-amino-4-hydroxy-6-hydroxymethyl-7,8-dihydropteridine diphosphate from 7,8-dihydroneopterin triphosphate: step 3/4.</text>
</comment>
<evidence type="ECO:0000256" key="9">
    <source>
        <dbReference type="RuleBase" id="RU362079"/>
    </source>
</evidence>
<evidence type="ECO:0000313" key="11">
    <source>
        <dbReference type="EMBL" id="KNZ42352.1"/>
    </source>
</evidence>
<comment type="pathway">
    <text evidence="2">Cofactor biosynthesis; tetrahydrofolate biosynthesis; 2-amino-4-hydroxy-6-hydroxymethyl-7,8-dihydropteridine diphosphate from 7,8-dihydroneopterin triphosphate: step 4/4.</text>
</comment>
<dbReference type="NCBIfam" id="TIGR00526">
    <property type="entry name" value="folB_dom"/>
    <property type="match status" value="1"/>
</dbReference>
<dbReference type="CDD" id="cd00534">
    <property type="entry name" value="DHNA_DHNTPE"/>
    <property type="match status" value="1"/>
</dbReference>
<evidence type="ECO:0000256" key="5">
    <source>
        <dbReference type="ARBA" id="ARBA00022741"/>
    </source>
</evidence>
<dbReference type="GO" id="GO:0046654">
    <property type="term" value="P:tetrahydrofolate biosynthetic process"/>
    <property type="evidence" value="ECO:0007669"/>
    <property type="project" value="UniProtKB-UniRule"/>
</dbReference>
<keyword evidence="5" id="KW-0547">Nucleotide-binding</keyword>
<dbReference type="Gene3D" id="3.30.70.560">
    <property type="entry name" value="7,8-Dihydro-6-hydroxymethylpterin-pyrophosphokinase HPPK"/>
    <property type="match status" value="1"/>
</dbReference>
<dbReference type="SUPFAM" id="SSF55620">
    <property type="entry name" value="Tetrahydrobiopterin biosynthesis enzymes-like"/>
    <property type="match status" value="1"/>
</dbReference>
<dbReference type="STRING" id="52689.AKG39_06875"/>
<dbReference type="GO" id="GO:0046656">
    <property type="term" value="P:folic acid biosynthetic process"/>
    <property type="evidence" value="ECO:0007669"/>
    <property type="project" value="UniProtKB-UniRule"/>
</dbReference>
<dbReference type="InterPro" id="IPR043133">
    <property type="entry name" value="GTP-CH-I_C/QueF"/>
</dbReference>
<dbReference type="Gene3D" id="3.30.1130.10">
    <property type="match status" value="1"/>
</dbReference>
<evidence type="ECO:0000256" key="3">
    <source>
        <dbReference type="ARBA" id="ARBA00009640"/>
    </source>
</evidence>
<proteinExistence type="inferred from homology"/>
<dbReference type="EC" id="4.1.2.25" evidence="9"/>
<dbReference type="InterPro" id="IPR006157">
    <property type="entry name" value="FolB_dom"/>
</dbReference>
<organism evidence="11 12">
    <name type="scientific">Acetobacterium bakii</name>
    <dbReference type="NCBI Taxonomy" id="52689"/>
    <lineage>
        <taxon>Bacteria</taxon>
        <taxon>Bacillati</taxon>
        <taxon>Bacillota</taxon>
        <taxon>Clostridia</taxon>
        <taxon>Eubacteriales</taxon>
        <taxon>Eubacteriaceae</taxon>
        <taxon>Acetobacterium</taxon>
    </lineage>
</organism>
<keyword evidence="6 11" id="KW-0418">Kinase</keyword>